<gene>
    <name evidence="2" type="ORF">QTG54_015614</name>
</gene>
<keyword evidence="1" id="KW-0732">Signal</keyword>
<evidence type="ECO:0000313" key="3">
    <source>
        <dbReference type="Proteomes" id="UP001224775"/>
    </source>
</evidence>
<dbReference type="Proteomes" id="UP001224775">
    <property type="component" value="Unassembled WGS sequence"/>
</dbReference>
<comment type="caution">
    <text evidence="2">The sequence shown here is derived from an EMBL/GenBank/DDBJ whole genome shotgun (WGS) entry which is preliminary data.</text>
</comment>
<evidence type="ECO:0000256" key="1">
    <source>
        <dbReference type="SAM" id="SignalP"/>
    </source>
</evidence>
<accession>A0AAD8XUD1</accession>
<evidence type="ECO:0008006" key="4">
    <source>
        <dbReference type="Google" id="ProtNLM"/>
    </source>
</evidence>
<proteinExistence type="predicted"/>
<evidence type="ECO:0000313" key="2">
    <source>
        <dbReference type="EMBL" id="KAK1733759.1"/>
    </source>
</evidence>
<protein>
    <recommendedName>
        <fullName evidence="4">ShKT domain-containing protein</fullName>
    </recommendedName>
</protein>
<name>A0AAD8XUD1_9STRA</name>
<keyword evidence="3" id="KW-1185">Reference proteome</keyword>
<dbReference type="EMBL" id="JATAAI010000045">
    <property type="protein sequence ID" value="KAK1733759.1"/>
    <property type="molecule type" value="Genomic_DNA"/>
</dbReference>
<dbReference type="AlphaFoldDB" id="A0AAD8XUD1"/>
<organism evidence="2 3">
    <name type="scientific">Skeletonema marinoi</name>
    <dbReference type="NCBI Taxonomy" id="267567"/>
    <lineage>
        <taxon>Eukaryota</taxon>
        <taxon>Sar</taxon>
        <taxon>Stramenopiles</taxon>
        <taxon>Ochrophyta</taxon>
        <taxon>Bacillariophyta</taxon>
        <taxon>Coscinodiscophyceae</taxon>
        <taxon>Thalassiosirophycidae</taxon>
        <taxon>Thalassiosirales</taxon>
        <taxon>Skeletonemataceae</taxon>
        <taxon>Skeletonema</taxon>
        <taxon>Skeletonema marinoi-dohrnii complex</taxon>
    </lineage>
</organism>
<feature type="signal peptide" evidence="1">
    <location>
        <begin position="1"/>
        <end position="22"/>
    </location>
</feature>
<reference evidence="2" key="1">
    <citation type="submission" date="2023-06" db="EMBL/GenBank/DDBJ databases">
        <title>Survivors Of The Sea: Transcriptome response of Skeletonema marinoi to long-term dormancy.</title>
        <authorList>
            <person name="Pinder M.I.M."/>
            <person name="Kourtchenko O."/>
            <person name="Robertson E.K."/>
            <person name="Larsson T."/>
            <person name="Maumus F."/>
            <person name="Osuna-Cruz C.M."/>
            <person name="Vancaester E."/>
            <person name="Stenow R."/>
            <person name="Vandepoele K."/>
            <person name="Ploug H."/>
            <person name="Bruchert V."/>
            <person name="Godhe A."/>
            <person name="Topel M."/>
        </authorList>
    </citation>
    <scope>NUCLEOTIDE SEQUENCE</scope>
    <source>
        <strain evidence="2">R05AC</strain>
    </source>
</reference>
<feature type="chain" id="PRO_5042252955" description="ShKT domain-containing protein" evidence="1">
    <location>
        <begin position="23"/>
        <end position="252"/>
    </location>
</feature>
<sequence>MKSHCLASALLLLFGAVPGAFSADEPQLRGVATNSEDQLALRVFDTSEDFDLIDGHDEDSYFYQQPEDEYDEESFATATRGIRPLVKHCFRWHTDAACRNGGRAGRCRDDWTEKCTYCERGEEADSMTGECVSSSDDDDKKVERCFRWHNSAACRNGGRAGYCSRSWTEKCIMCMKDQEVNKRTGECVSISDDDKKVERCFRWHNSAACRNGGRAGYCSRSWTEKCIMCKKDQEVNKRTGECAHNEMFIEEA</sequence>